<dbReference type="Proteomes" id="UP001165083">
    <property type="component" value="Unassembled WGS sequence"/>
</dbReference>
<dbReference type="EMBL" id="BSXW01001627">
    <property type="protein sequence ID" value="GMF38060.1"/>
    <property type="molecule type" value="Genomic_DNA"/>
</dbReference>
<name>A0A9W6XGK5_9STRA</name>
<evidence type="ECO:0000256" key="1">
    <source>
        <dbReference type="ARBA" id="ARBA00005662"/>
    </source>
</evidence>
<dbReference type="InterPro" id="IPR019079">
    <property type="entry name" value="Capsule_synth_CapA"/>
</dbReference>
<comment type="similarity">
    <text evidence="1">Belongs to the CapA family.</text>
</comment>
<evidence type="ECO:0000259" key="2">
    <source>
        <dbReference type="SMART" id="SM00854"/>
    </source>
</evidence>
<dbReference type="SMART" id="SM00854">
    <property type="entry name" value="PGA_cap"/>
    <property type="match status" value="1"/>
</dbReference>
<dbReference type="PANTHER" id="PTHR33393:SF11">
    <property type="entry name" value="POLYGLUTAMINE SYNTHESIS ACCESSORY PROTEIN RV0574C-RELATED"/>
    <property type="match status" value="1"/>
</dbReference>
<proteinExistence type="inferred from homology"/>
<organism evidence="3 4">
    <name type="scientific">Phytophthora lilii</name>
    <dbReference type="NCBI Taxonomy" id="2077276"/>
    <lineage>
        <taxon>Eukaryota</taxon>
        <taxon>Sar</taxon>
        <taxon>Stramenopiles</taxon>
        <taxon>Oomycota</taxon>
        <taxon>Peronosporomycetes</taxon>
        <taxon>Peronosporales</taxon>
        <taxon>Peronosporaceae</taxon>
        <taxon>Phytophthora</taxon>
    </lineage>
</organism>
<dbReference type="OrthoDB" id="189619at2759"/>
<comment type="caution">
    <text evidence="3">The sequence shown here is derived from an EMBL/GenBank/DDBJ whole genome shotgun (WGS) entry which is preliminary data.</text>
</comment>
<evidence type="ECO:0000313" key="3">
    <source>
        <dbReference type="EMBL" id="GMF38060.1"/>
    </source>
</evidence>
<sequence length="464" mass="51281">MTNHQARLLLHGGDTMLGRAVQLTFPYQAPNEEMIRDSTTAGTYLLMALHYPRNNPTELCPHELKRLRDANRDGSYIWGDYLSSVKINPPPDVRILNLENAVTTSTTNYDVPLKGINYHMHTKNIPLVLARFASATFGDAPHPCPYVISMANNHALDFGRLAFERETLPALGTMPGDAYVIGIGTSILNAAKAARIQLPLHEGRHVNCISVTTVCAGTPPSWRATSTQSGMVVLPALESSPAVQKAVEATASVLHANDLSWPHRGGPLVLSIHWGPNWAYLDHDDTWAQVFRREFAHRVMDELGVDLIYGHSSHHIRGLELYRGKLIVYGAGDLVNDYEGFANRDDAAYNTLGALFLVDLDMNNGTLAQLCLVPTFMNRLSLQRVKSRSYERWDPTCSRMIEHTDGLANLCETINRLSRLDVGLERSGGEGHTADSESFPVELRVEDEWIGVPGGPVLLYSPAK</sequence>
<dbReference type="PANTHER" id="PTHR33393">
    <property type="entry name" value="POLYGLUTAMINE SYNTHESIS ACCESSORY PROTEIN RV0574C-RELATED"/>
    <property type="match status" value="1"/>
</dbReference>
<gene>
    <name evidence="3" type="ORF">Plil01_001596300</name>
</gene>
<dbReference type="InterPro" id="IPR052169">
    <property type="entry name" value="CW_Biosynth-Accessory"/>
</dbReference>
<reference evidence="3" key="1">
    <citation type="submission" date="2023-04" db="EMBL/GenBank/DDBJ databases">
        <title>Phytophthora lilii NBRC 32176.</title>
        <authorList>
            <person name="Ichikawa N."/>
            <person name="Sato H."/>
            <person name="Tonouchi N."/>
        </authorList>
    </citation>
    <scope>NUCLEOTIDE SEQUENCE</scope>
    <source>
        <strain evidence="3">NBRC 32176</strain>
    </source>
</reference>
<evidence type="ECO:0000313" key="4">
    <source>
        <dbReference type="Proteomes" id="UP001165083"/>
    </source>
</evidence>
<keyword evidence="4" id="KW-1185">Reference proteome</keyword>
<dbReference type="SUPFAM" id="SSF56300">
    <property type="entry name" value="Metallo-dependent phosphatases"/>
    <property type="match status" value="1"/>
</dbReference>
<dbReference type="InterPro" id="IPR029052">
    <property type="entry name" value="Metallo-depent_PP-like"/>
</dbReference>
<dbReference type="Pfam" id="PF09587">
    <property type="entry name" value="PGA_cap"/>
    <property type="match status" value="1"/>
</dbReference>
<dbReference type="AlphaFoldDB" id="A0A9W6XGK5"/>
<feature type="domain" description="Capsule synthesis protein CapA" evidence="2">
    <location>
        <begin position="59"/>
        <end position="338"/>
    </location>
</feature>
<accession>A0A9W6XGK5</accession>
<protein>
    <submittedName>
        <fullName evidence="3">Unnamed protein product</fullName>
    </submittedName>
</protein>